<protein>
    <submittedName>
        <fullName evidence="1">Uncharacterized protein</fullName>
    </submittedName>
</protein>
<evidence type="ECO:0000313" key="1">
    <source>
        <dbReference type="EMBL" id="KAI4356275.1"/>
    </source>
</evidence>
<organism evidence="1 2">
    <name type="scientific">Bauhinia variegata</name>
    <name type="common">Purple orchid tree</name>
    <name type="synonym">Phanera variegata</name>
    <dbReference type="NCBI Taxonomy" id="167791"/>
    <lineage>
        <taxon>Eukaryota</taxon>
        <taxon>Viridiplantae</taxon>
        <taxon>Streptophyta</taxon>
        <taxon>Embryophyta</taxon>
        <taxon>Tracheophyta</taxon>
        <taxon>Spermatophyta</taxon>
        <taxon>Magnoliopsida</taxon>
        <taxon>eudicotyledons</taxon>
        <taxon>Gunneridae</taxon>
        <taxon>Pentapetalae</taxon>
        <taxon>rosids</taxon>
        <taxon>fabids</taxon>
        <taxon>Fabales</taxon>
        <taxon>Fabaceae</taxon>
        <taxon>Cercidoideae</taxon>
        <taxon>Cercideae</taxon>
        <taxon>Bauhiniinae</taxon>
        <taxon>Bauhinia</taxon>
    </lineage>
</organism>
<evidence type="ECO:0000313" key="2">
    <source>
        <dbReference type="Proteomes" id="UP000828941"/>
    </source>
</evidence>
<keyword evidence="2" id="KW-1185">Reference proteome</keyword>
<name>A0ACB9Q5M2_BAUVA</name>
<gene>
    <name evidence="1" type="ORF">L6164_000308</name>
</gene>
<sequence length="68" mass="7600">MDLLRSRSSTVTAVKLYLRFSATILGSLWFMAYSDFLKLLLAIGIWCAAYITVAVVASFRVFNSLCTL</sequence>
<dbReference type="EMBL" id="CM039426">
    <property type="protein sequence ID" value="KAI4356275.1"/>
    <property type="molecule type" value="Genomic_DNA"/>
</dbReference>
<dbReference type="Proteomes" id="UP000828941">
    <property type="component" value="Chromosome 1"/>
</dbReference>
<reference evidence="1 2" key="1">
    <citation type="journal article" date="2022" name="DNA Res.">
        <title>Chromosomal-level genome assembly of the orchid tree Bauhinia variegata (Leguminosae; Cercidoideae) supports the allotetraploid origin hypothesis of Bauhinia.</title>
        <authorList>
            <person name="Zhong Y."/>
            <person name="Chen Y."/>
            <person name="Zheng D."/>
            <person name="Pang J."/>
            <person name="Liu Y."/>
            <person name="Luo S."/>
            <person name="Meng S."/>
            <person name="Qian L."/>
            <person name="Wei D."/>
            <person name="Dai S."/>
            <person name="Zhou R."/>
        </authorList>
    </citation>
    <scope>NUCLEOTIDE SEQUENCE [LARGE SCALE GENOMIC DNA]</scope>
    <source>
        <strain evidence="1">BV-YZ2020</strain>
    </source>
</reference>
<proteinExistence type="predicted"/>
<comment type="caution">
    <text evidence="1">The sequence shown here is derived from an EMBL/GenBank/DDBJ whole genome shotgun (WGS) entry which is preliminary data.</text>
</comment>
<accession>A0ACB9Q5M2</accession>